<evidence type="ECO:0000256" key="1">
    <source>
        <dbReference type="ARBA" id="ARBA00006594"/>
    </source>
</evidence>
<dbReference type="GO" id="GO:0009007">
    <property type="term" value="F:site-specific DNA-methyltransferase (adenine-specific) activity"/>
    <property type="evidence" value="ECO:0007669"/>
    <property type="project" value="UniProtKB-UniRule"/>
</dbReference>
<dbReference type="InterPro" id="IPR029063">
    <property type="entry name" value="SAM-dependent_MTases_sf"/>
</dbReference>
<comment type="similarity">
    <text evidence="1 7">Belongs to the N(4)/N(6)-methyltransferase family.</text>
</comment>
<comment type="caution">
    <text evidence="8">The sequence shown here is derived from an EMBL/GenBank/DDBJ whole genome shotgun (WGS) entry which is preliminary data.</text>
</comment>
<dbReference type="Gene3D" id="3.40.50.150">
    <property type="entry name" value="Vaccinia Virus protein VP39"/>
    <property type="match status" value="2"/>
</dbReference>
<dbReference type="InterPro" id="IPR002052">
    <property type="entry name" value="DNA_methylase_N6_adenine_CS"/>
</dbReference>
<dbReference type="GO" id="GO:1904047">
    <property type="term" value="F:S-adenosyl-L-methionine binding"/>
    <property type="evidence" value="ECO:0007669"/>
    <property type="project" value="TreeGrafter"/>
</dbReference>
<dbReference type="Gene3D" id="1.10.1020.10">
    <property type="entry name" value="Adenine-specific Methyltransferase, Domain 2"/>
    <property type="match status" value="2"/>
</dbReference>
<dbReference type="PROSITE" id="PS00092">
    <property type="entry name" value="N6_MTASE"/>
    <property type="match status" value="1"/>
</dbReference>
<evidence type="ECO:0000256" key="7">
    <source>
        <dbReference type="RuleBase" id="RU361257"/>
    </source>
</evidence>
<keyword evidence="3 7" id="KW-0489">Methyltransferase</keyword>
<gene>
    <name evidence="8" type="primary">dpnM</name>
    <name evidence="8" type="ORF">J529_3670</name>
</gene>
<dbReference type="SUPFAM" id="SSF53335">
    <property type="entry name" value="S-adenosyl-L-methionine-dependent methyltransferases"/>
    <property type="match status" value="2"/>
</dbReference>
<comment type="catalytic activity">
    <reaction evidence="6 7">
        <text>a 2'-deoxyadenosine in DNA + S-adenosyl-L-methionine = an N(6)-methyl-2'-deoxyadenosine in DNA + S-adenosyl-L-homocysteine + H(+)</text>
        <dbReference type="Rhea" id="RHEA:15197"/>
        <dbReference type="Rhea" id="RHEA-COMP:12418"/>
        <dbReference type="Rhea" id="RHEA-COMP:12419"/>
        <dbReference type="ChEBI" id="CHEBI:15378"/>
        <dbReference type="ChEBI" id="CHEBI:57856"/>
        <dbReference type="ChEBI" id="CHEBI:59789"/>
        <dbReference type="ChEBI" id="CHEBI:90615"/>
        <dbReference type="ChEBI" id="CHEBI:90616"/>
        <dbReference type="EC" id="2.1.1.72"/>
    </reaction>
</comment>
<sequence length="634" mass="72932">MLAKKNEILYQEKVINCRPLLKWAGGKTQLLTEITPKIPKKYGRYIEPFFGGGALFFALKPSNGIIADSNPELVNLYQSVADDVDGILDQLKQYQNTEEVFYAVRSQDWKKLPNVEAAARTIFLNRTCFNGLYRVNKKGQFNVPFGKYKNPKIIDEEALRAASIILKDTTIICGDYKDVLRKQAQPGDFIFLDPPYLPISEYADFQRYTKEQFYEEDHTELAAEVQRLHELGCHIILTNSNHPLVHEQYRKFPIEVVQTKRYISCNGKRRTGEDVIVTIPPKPRFDIRIVPESLSEQIKLYPPTRYMGSKNKLLSEIWGVASQFEFDTAVDLFSGSGIVGYMFKSYGKTVISNDYMTMASVFAKAMIENNNIVLTSEETLSLLESKGPNDSFVETKFKDLYFSDDDNKLIDILRANIKTIKNPYKKAIAMSALMRACLKKRPRGIFTYVGYRYDDGRKDLSMSFRDQFLDAVNMINASVFDNGQQNKARLGDAMTLKHQGNKLVYIDPPYYSPLSDNEYVRRYHFVEGLARDWQGVEIQEHTVTKKFKSYPTPFSSRKGATEAFDLLFKRFRNDILIVSYSSNSLPTLDEMLAIMSKYKYHVEVIPIDYRYSIGNKNANSSDNNKVQEYLFIGY</sequence>
<evidence type="ECO:0000256" key="4">
    <source>
        <dbReference type="ARBA" id="ARBA00022679"/>
    </source>
</evidence>
<protein>
    <recommendedName>
        <fullName evidence="2 7">Site-specific DNA-methyltransferase (adenine-specific)</fullName>
        <ecNumber evidence="2 7">2.1.1.72</ecNumber>
    </recommendedName>
</protein>
<keyword evidence="5 7" id="KW-0949">S-adenosyl-L-methionine</keyword>
<dbReference type="AlphaFoldDB" id="A0A009SU47"/>
<organism evidence="8 9">
    <name type="scientific">Acinetobacter baumannii 99063</name>
    <dbReference type="NCBI Taxonomy" id="1310630"/>
    <lineage>
        <taxon>Bacteria</taxon>
        <taxon>Pseudomonadati</taxon>
        <taxon>Pseudomonadota</taxon>
        <taxon>Gammaproteobacteria</taxon>
        <taxon>Moraxellales</taxon>
        <taxon>Moraxellaceae</taxon>
        <taxon>Acinetobacter</taxon>
        <taxon>Acinetobacter calcoaceticus/baumannii complex</taxon>
    </lineage>
</organism>
<name>A0A009SU47_ACIBA</name>
<dbReference type="EC" id="2.1.1.72" evidence="2 7"/>
<dbReference type="Proteomes" id="UP000020735">
    <property type="component" value="Unassembled WGS sequence"/>
</dbReference>
<dbReference type="PANTHER" id="PTHR30481">
    <property type="entry name" value="DNA ADENINE METHYLASE"/>
    <property type="match status" value="1"/>
</dbReference>
<evidence type="ECO:0000313" key="9">
    <source>
        <dbReference type="Proteomes" id="UP000020735"/>
    </source>
</evidence>
<accession>A0A009SU47</accession>
<dbReference type="GO" id="GO:0032259">
    <property type="term" value="P:methylation"/>
    <property type="evidence" value="ECO:0007669"/>
    <property type="project" value="UniProtKB-KW"/>
</dbReference>
<dbReference type="EMBL" id="JEXJ01000104">
    <property type="protein sequence ID" value="EXC45678.1"/>
    <property type="molecule type" value="Genomic_DNA"/>
</dbReference>
<dbReference type="PANTHER" id="PTHR30481:SF3">
    <property type="entry name" value="DNA ADENINE METHYLASE"/>
    <property type="match status" value="1"/>
</dbReference>
<dbReference type="InterPro" id="IPR012186">
    <property type="entry name" value="Ade-mod_methylase_MStsI"/>
</dbReference>
<dbReference type="InterPro" id="IPR012327">
    <property type="entry name" value="MeTrfase_D12"/>
</dbReference>
<evidence type="ECO:0000256" key="6">
    <source>
        <dbReference type="ARBA" id="ARBA00047942"/>
    </source>
</evidence>
<dbReference type="Pfam" id="PF02086">
    <property type="entry name" value="MethyltransfD12"/>
    <property type="match status" value="2"/>
</dbReference>
<dbReference type="PRINTS" id="PR00505">
    <property type="entry name" value="D12N6MTFRASE"/>
</dbReference>
<reference evidence="8 9" key="1">
    <citation type="submission" date="2014-02" db="EMBL/GenBank/DDBJ databases">
        <title>Comparative genomics and transcriptomics to identify genetic mechanisms underlying the emergence of carbapenem resistant Acinetobacter baumannii (CRAb).</title>
        <authorList>
            <person name="Harris A.D."/>
            <person name="Johnson K.J."/>
            <person name="George J."/>
            <person name="Shefchek K."/>
            <person name="Daugherty S.C."/>
            <person name="Parankush S."/>
            <person name="Sadzewicz L."/>
            <person name="Tallon L."/>
            <person name="Sengamalay N."/>
            <person name="Hazen T.H."/>
            <person name="Rasko D.A."/>
        </authorList>
    </citation>
    <scope>NUCLEOTIDE SEQUENCE [LARGE SCALE GENOMIC DNA]</scope>
    <source>
        <strain evidence="8 9">99063</strain>
    </source>
</reference>
<evidence type="ECO:0000256" key="3">
    <source>
        <dbReference type="ARBA" id="ARBA00022603"/>
    </source>
</evidence>
<evidence type="ECO:0000256" key="2">
    <source>
        <dbReference type="ARBA" id="ARBA00011900"/>
    </source>
</evidence>
<dbReference type="RefSeq" id="WP_000879942.1">
    <property type="nucleotide sequence ID" value="NZ_JEXJ01000104.1"/>
</dbReference>
<dbReference type="NCBIfam" id="TIGR00571">
    <property type="entry name" value="dam"/>
    <property type="match status" value="1"/>
</dbReference>
<dbReference type="InterPro" id="IPR023095">
    <property type="entry name" value="Ade_MeTrfase_dom_2"/>
</dbReference>
<dbReference type="GO" id="GO:0009307">
    <property type="term" value="P:DNA restriction-modification system"/>
    <property type="evidence" value="ECO:0007669"/>
    <property type="project" value="InterPro"/>
</dbReference>
<proteinExistence type="inferred from homology"/>
<dbReference type="PIRSF" id="PIRSF036638">
    <property type="entry name" value="M_m6A_StsI"/>
    <property type="match status" value="1"/>
</dbReference>
<keyword evidence="4 7" id="KW-0808">Transferase</keyword>
<dbReference type="GO" id="GO:0043565">
    <property type="term" value="F:sequence-specific DNA binding"/>
    <property type="evidence" value="ECO:0007669"/>
    <property type="project" value="TreeGrafter"/>
</dbReference>
<dbReference type="GO" id="GO:0006298">
    <property type="term" value="P:mismatch repair"/>
    <property type="evidence" value="ECO:0007669"/>
    <property type="project" value="TreeGrafter"/>
</dbReference>
<evidence type="ECO:0000313" key="8">
    <source>
        <dbReference type="EMBL" id="EXC45678.1"/>
    </source>
</evidence>
<dbReference type="PATRIC" id="fig|1310630.3.peg.3551"/>
<evidence type="ECO:0000256" key="5">
    <source>
        <dbReference type="ARBA" id="ARBA00022691"/>
    </source>
</evidence>